<feature type="signal peptide" evidence="2">
    <location>
        <begin position="1"/>
        <end position="26"/>
    </location>
</feature>
<evidence type="ECO:0000256" key="2">
    <source>
        <dbReference type="SAM" id="SignalP"/>
    </source>
</evidence>
<evidence type="ECO:0000313" key="3">
    <source>
        <dbReference type="EMBL" id="MCT8974933.1"/>
    </source>
</evidence>
<organism evidence="3 4">
    <name type="scientific">Microbaculum marinisediminis</name>
    <dbReference type="NCBI Taxonomy" id="2931392"/>
    <lineage>
        <taxon>Bacteria</taxon>
        <taxon>Pseudomonadati</taxon>
        <taxon>Pseudomonadota</taxon>
        <taxon>Alphaproteobacteria</taxon>
        <taxon>Hyphomicrobiales</taxon>
        <taxon>Tepidamorphaceae</taxon>
        <taxon>Microbaculum</taxon>
    </lineage>
</organism>
<evidence type="ECO:0000313" key="4">
    <source>
        <dbReference type="Proteomes" id="UP001320898"/>
    </source>
</evidence>
<dbReference type="AlphaFoldDB" id="A0AAW5R7J9"/>
<evidence type="ECO:0000256" key="1">
    <source>
        <dbReference type="SAM" id="Phobius"/>
    </source>
</evidence>
<evidence type="ECO:0008006" key="5">
    <source>
        <dbReference type="Google" id="ProtNLM"/>
    </source>
</evidence>
<dbReference type="Proteomes" id="UP001320898">
    <property type="component" value="Unassembled WGS sequence"/>
</dbReference>
<feature type="transmembrane region" description="Helical" evidence="1">
    <location>
        <begin position="30"/>
        <end position="48"/>
    </location>
</feature>
<gene>
    <name evidence="3" type="ORF">MUB46_24010</name>
</gene>
<name>A0AAW5R7J9_9HYPH</name>
<keyword evidence="1" id="KW-0472">Membrane</keyword>
<dbReference type="EMBL" id="JALIDZ010000020">
    <property type="protein sequence ID" value="MCT8974933.1"/>
    <property type="molecule type" value="Genomic_DNA"/>
</dbReference>
<keyword evidence="1" id="KW-1133">Transmembrane helix</keyword>
<accession>A0AAW5R7J9</accession>
<dbReference type="RefSeq" id="WP_261618520.1">
    <property type="nucleotide sequence ID" value="NZ_JALIDZ010000020.1"/>
</dbReference>
<sequence>MRRVLTAAVAGLAIGSVGLAAEPAWAEGDDIAAAGLAGFALGVAFPFVNGYDYHRSGYWYARDRRHLRYPVAYYKWYGPAGGYVYVGPNWQQWYQNRTAVYAAPAYFVLPPKRFIYFPPVPQHFAPGGQAPAPR</sequence>
<keyword evidence="2" id="KW-0732">Signal</keyword>
<keyword evidence="1" id="KW-0812">Transmembrane</keyword>
<keyword evidence="4" id="KW-1185">Reference proteome</keyword>
<protein>
    <recommendedName>
        <fullName evidence="5">PXPV repeat-containing protein</fullName>
    </recommendedName>
</protein>
<reference evidence="3 4" key="1">
    <citation type="submission" date="2022-04" db="EMBL/GenBank/DDBJ databases">
        <authorList>
            <person name="Ye Y.-Q."/>
            <person name="Du Z.-J."/>
        </authorList>
    </citation>
    <scope>NUCLEOTIDE SEQUENCE [LARGE SCALE GENOMIC DNA]</scope>
    <source>
        <strain evidence="3 4">A6E488</strain>
    </source>
</reference>
<comment type="caution">
    <text evidence="3">The sequence shown here is derived from an EMBL/GenBank/DDBJ whole genome shotgun (WGS) entry which is preliminary data.</text>
</comment>
<feature type="chain" id="PRO_5043520994" description="PXPV repeat-containing protein" evidence="2">
    <location>
        <begin position="27"/>
        <end position="134"/>
    </location>
</feature>
<proteinExistence type="predicted"/>